<sequence>MFISAKRLLCFASTIAGLMLFIVACMGFNTLKLSNYAVDSQTEFGCLCFLGVSFGLLLILGETTWELFFFFFGFMRYRLGRACIFTISGMMIAILGKTRNQQCGCNDNIVLIIEGIALIAMAILQCVAIFIFGNNSAPCCIKDMAQTAGLPVTTPLPVTAPRQLPKASTSFQAVIQPIAPASIGDSGQVSQASPTSYGSNKLPSWMHMP</sequence>
<feature type="region of interest" description="Disordered" evidence="1">
    <location>
        <begin position="183"/>
        <end position="209"/>
    </location>
</feature>
<dbReference type="PROSITE" id="PS51257">
    <property type="entry name" value="PROKAR_LIPOPROTEIN"/>
    <property type="match status" value="1"/>
</dbReference>
<evidence type="ECO:0000313" key="3">
    <source>
        <dbReference type="EMBL" id="CAI5745353.1"/>
    </source>
</evidence>
<name>A0AAV0VAI6_9STRA</name>
<evidence type="ECO:0000256" key="1">
    <source>
        <dbReference type="SAM" id="MobiDB-lite"/>
    </source>
</evidence>
<keyword evidence="2" id="KW-0812">Transmembrane</keyword>
<feature type="transmembrane region" description="Helical" evidence="2">
    <location>
        <begin position="79"/>
        <end position="96"/>
    </location>
</feature>
<keyword evidence="4" id="KW-1185">Reference proteome</keyword>
<evidence type="ECO:0000256" key="2">
    <source>
        <dbReference type="SAM" id="Phobius"/>
    </source>
</evidence>
<dbReference type="Proteomes" id="UP001162029">
    <property type="component" value="Unassembled WGS sequence"/>
</dbReference>
<organism evidence="3 4">
    <name type="scientific">Peronospora destructor</name>
    <dbReference type="NCBI Taxonomy" id="86335"/>
    <lineage>
        <taxon>Eukaryota</taxon>
        <taxon>Sar</taxon>
        <taxon>Stramenopiles</taxon>
        <taxon>Oomycota</taxon>
        <taxon>Peronosporomycetes</taxon>
        <taxon>Peronosporales</taxon>
        <taxon>Peronosporaceae</taxon>
        <taxon>Peronospora</taxon>
    </lineage>
</organism>
<reference evidence="3" key="1">
    <citation type="submission" date="2022-12" db="EMBL/GenBank/DDBJ databases">
        <authorList>
            <person name="Webb A."/>
        </authorList>
    </citation>
    <scope>NUCLEOTIDE SEQUENCE</scope>
    <source>
        <strain evidence="3">Pd1</strain>
    </source>
</reference>
<keyword evidence="2" id="KW-0472">Membrane</keyword>
<evidence type="ECO:0008006" key="5">
    <source>
        <dbReference type="Google" id="ProtNLM"/>
    </source>
</evidence>
<comment type="caution">
    <text evidence="3">The sequence shown here is derived from an EMBL/GenBank/DDBJ whole genome shotgun (WGS) entry which is preliminary data.</text>
</comment>
<feature type="transmembrane region" description="Helical" evidence="2">
    <location>
        <begin position="49"/>
        <end position="72"/>
    </location>
</feature>
<evidence type="ECO:0000313" key="4">
    <source>
        <dbReference type="Proteomes" id="UP001162029"/>
    </source>
</evidence>
<feature type="transmembrane region" description="Helical" evidence="2">
    <location>
        <begin position="108"/>
        <end position="132"/>
    </location>
</feature>
<feature type="transmembrane region" description="Helical" evidence="2">
    <location>
        <begin position="7"/>
        <end position="29"/>
    </location>
</feature>
<protein>
    <recommendedName>
        <fullName evidence="5">MARVEL domain-containing protein</fullName>
    </recommendedName>
</protein>
<dbReference type="EMBL" id="CANTFM010002274">
    <property type="protein sequence ID" value="CAI5745353.1"/>
    <property type="molecule type" value="Genomic_DNA"/>
</dbReference>
<gene>
    <name evidence="3" type="ORF">PDE001_LOCUS10439</name>
</gene>
<accession>A0AAV0VAI6</accession>
<keyword evidence="2" id="KW-1133">Transmembrane helix</keyword>
<dbReference type="AlphaFoldDB" id="A0AAV0VAI6"/>
<proteinExistence type="predicted"/>
<feature type="compositionally biased region" description="Polar residues" evidence="1">
    <location>
        <begin position="185"/>
        <end position="202"/>
    </location>
</feature>